<dbReference type="AlphaFoldDB" id="A0A9X4M6L7"/>
<evidence type="ECO:0000313" key="1">
    <source>
        <dbReference type="EMBL" id="MDG3493698.1"/>
    </source>
</evidence>
<dbReference type="Proteomes" id="UP001152872">
    <property type="component" value="Unassembled WGS sequence"/>
</dbReference>
<name>A0A9X4M6L7_9CYAN</name>
<proteinExistence type="predicted"/>
<comment type="caution">
    <text evidence="1">The sequence shown here is derived from an EMBL/GenBank/DDBJ whole genome shotgun (WGS) entry which is preliminary data.</text>
</comment>
<accession>A0A9X4M6L7</accession>
<evidence type="ECO:0000313" key="2">
    <source>
        <dbReference type="Proteomes" id="UP001152872"/>
    </source>
</evidence>
<dbReference type="RefSeq" id="WP_009625747.1">
    <property type="nucleotide sequence ID" value="NZ_VBTY01000019.1"/>
</dbReference>
<sequence length="116" mass="13936">MEKRIVRQLIIEHLEQLHQKPYADTCLGGDFDLKFISKESSEQKYNYRATWIGSFFEDLTEIEQHGTEFFPTLIKIYLDDETGEIWTPFDPYKKLTSQEKCAARKKRRQTRRNQNE</sequence>
<gene>
    <name evidence="1" type="ORF">FEV09_03930</name>
</gene>
<organism evidence="1 2">
    <name type="scientific">Pseudanabaena catenata USMAC16</name>
    <dbReference type="NCBI Taxonomy" id="1855837"/>
    <lineage>
        <taxon>Bacteria</taxon>
        <taxon>Bacillati</taxon>
        <taxon>Cyanobacteriota</taxon>
        <taxon>Cyanophyceae</taxon>
        <taxon>Pseudanabaenales</taxon>
        <taxon>Pseudanabaenaceae</taxon>
        <taxon>Pseudanabaena</taxon>
    </lineage>
</organism>
<keyword evidence="2" id="KW-1185">Reference proteome</keyword>
<reference evidence="1" key="1">
    <citation type="submission" date="2019-05" db="EMBL/GenBank/DDBJ databases">
        <title>Whole genome sequencing of Pseudanabaena catenata USMAC16.</title>
        <authorList>
            <person name="Khan Z."/>
            <person name="Omar W.M."/>
            <person name="Convey P."/>
            <person name="Merican F."/>
            <person name="Najimudin N."/>
        </authorList>
    </citation>
    <scope>NUCLEOTIDE SEQUENCE</scope>
    <source>
        <strain evidence="1">USMAC16</strain>
    </source>
</reference>
<protein>
    <submittedName>
        <fullName evidence="1">Uncharacterized protein</fullName>
    </submittedName>
</protein>
<dbReference type="EMBL" id="VBTY01000019">
    <property type="protein sequence ID" value="MDG3493698.1"/>
    <property type="molecule type" value="Genomic_DNA"/>
</dbReference>